<evidence type="ECO:0000313" key="1">
    <source>
        <dbReference type="EMBL" id="KKU98537.1"/>
    </source>
</evidence>
<accession>A0A0G1UWJ9</accession>
<sequence length="156" mass="16398">MRAGKDKALVKLKGGREEVGAIAKGRGELVLDREDVEEGVEDAGRLVGDDLAGIGRDEDVFVDPDRNKTKETFGFATFYLVGDFSLRSSDELDLGLAWFWCGAWLEAGRGGSRWGGGDGIKYPTPEHVGDGGVGENGNGLDARGGGDGQLVGVGIN</sequence>
<dbReference type="EMBL" id="LCPO01000024">
    <property type="protein sequence ID" value="KKU98537.1"/>
    <property type="molecule type" value="Genomic_DNA"/>
</dbReference>
<dbReference type="AlphaFoldDB" id="A0A0G1UWJ9"/>
<gene>
    <name evidence="1" type="ORF">UY32_C0024G0007</name>
</gene>
<evidence type="ECO:0000313" key="2">
    <source>
        <dbReference type="Proteomes" id="UP000034600"/>
    </source>
</evidence>
<proteinExistence type="predicted"/>
<dbReference type="Proteomes" id="UP000034600">
    <property type="component" value="Unassembled WGS sequence"/>
</dbReference>
<name>A0A0G1UWJ9_9BACT</name>
<comment type="caution">
    <text evidence="1">The sequence shown here is derived from an EMBL/GenBank/DDBJ whole genome shotgun (WGS) entry which is preliminary data.</text>
</comment>
<protein>
    <submittedName>
        <fullName evidence="1">Uncharacterized protein</fullName>
    </submittedName>
</protein>
<organism evidence="1 2">
    <name type="scientific">Candidatus Jorgensenbacteria bacterium GW2011_GWC1_48_8</name>
    <dbReference type="NCBI Taxonomy" id="1618666"/>
    <lineage>
        <taxon>Bacteria</taxon>
        <taxon>Candidatus Joergenseniibacteriota</taxon>
    </lineage>
</organism>
<reference evidence="1 2" key="1">
    <citation type="journal article" date="2015" name="Nature">
        <title>rRNA introns, odd ribosomes, and small enigmatic genomes across a large radiation of phyla.</title>
        <authorList>
            <person name="Brown C.T."/>
            <person name="Hug L.A."/>
            <person name="Thomas B.C."/>
            <person name="Sharon I."/>
            <person name="Castelle C.J."/>
            <person name="Singh A."/>
            <person name="Wilkins M.J."/>
            <person name="Williams K.H."/>
            <person name="Banfield J.F."/>
        </authorList>
    </citation>
    <scope>NUCLEOTIDE SEQUENCE [LARGE SCALE GENOMIC DNA]</scope>
</reference>